<name>A0A2H0UJS5_9BACT</name>
<dbReference type="AlphaFoldDB" id="A0A2H0UJS5"/>
<accession>A0A2H0UJS5</accession>
<feature type="compositionally biased region" description="Acidic residues" evidence="1">
    <location>
        <begin position="110"/>
        <end position="128"/>
    </location>
</feature>
<gene>
    <name evidence="3" type="ORF">COU11_04010</name>
</gene>
<evidence type="ECO:0000313" key="3">
    <source>
        <dbReference type="EMBL" id="PIR86649.1"/>
    </source>
</evidence>
<evidence type="ECO:0000313" key="4">
    <source>
        <dbReference type="Proteomes" id="UP000229526"/>
    </source>
</evidence>
<comment type="caution">
    <text evidence="3">The sequence shown here is derived from an EMBL/GenBank/DDBJ whole genome shotgun (WGS) entry which is preliminary data.</text>
</comment>
<proteinExistence type="predicted"/>
<feature type="transmembrane region" description="Helical" evidence="2">
    <location>
        <begin position="212"/>
        <end position="232"/>
    </location>
</feature>
<feature type="region of interest" description="Disordered" evidence="1">
    <location>
        <begin position="93"/>
        <end position="128"/>
    </location>
</feature>
<evidence type="ECO:0000256" key="2">
    <source>
        <dbReference type="SAM" id="Phobius"/>
    </source>
</evidence>
<reference evidence="4" key="1">
    <citation type="submission" date="2017-09" db="EMBL/GenBank/DDBJ databases">
        <title>Depth-based differentiation of microbial function through sediment-hosted aquifers and enrichment of novel symbionts in the deep terrestrial subsurface.</title>
        <authorList>
            <person name="Probst A.J."/>
            <person name="Ladd B."/>
            <person name="Jarett J.K."/>
            <person name="Geller-Mcgrath D.E."/>
            <person name="Sieber C.M.K."/>
            <person name="Emerson J.B."/>
            <person name="Anantharaman K."/>
            <person name="Thomas B.C."/>
            <person name="Malmstrom R."/>
            <person name="Stieglmeier M."/>
            <person name="Klingl A."/>
            <person name="Woyke T."/>
            <person name="Ryan C.M."/>
            <person name="Banfield J.F."/>
        </authorList>
    </citation>
    <scope>NUCLEOTIDE SEQUENCE [LARGE SCALE GENOMIC DNA]</scope>
</reference>
<keyword evidence="2" id="KW-0812">Transmembrane</keyword>
<evidence type="ECO:0008006" key="5">
    <source>
        <dbReference type="Google" id="ProtNLM"/>
    </source>
</evidence>
<organism evidence="3 4">
    <name type="scientific">Candidatus Harrisonbacteria bacterium CG10_big_fil_rev_8_21_14_0_10_49_15</name>
    <dbReference type="NCBI Taxonomy" id="1974587"/>
    <lineage>
        <taxon>Bacteria</taxon>
        <taxon>Candidatus Harrisoniibacteriota</taxon>
    </lineage>
</organism>
<keyword evidence="2" id="KW-0472">Membrane</keyword>
<dbReference type="EMBL" id="PFBD01000028">
    <property type="protein sequence ID" value="PIR86649.1"/>
    <property type="molecule type" value="Genomic_DNA"/>
</dbReference>
<protein>
    <recommendedName>
        <fullName evidence="5">Baseplate protein J-like domain-containing protein</fullName>
    </recommendedName>
</protein>
<dbReference type="Proteomes" id="UP000229526">
    <property type="component" value="Unassembled WGS sequence"/>
</dbReference>
<sequence length="585" mass="64609">MVTKKIIVNKNDEPTLIAEKLIDTEADTVIFSIPRFSRLGESSSNFKLIKREAEVLDKQVLIESVDEEVLTHAAAAGIEAINPFLEQRRQRVSDIRMDGPRPPRSNPEPIEVDEEPEPEEEAPEEVEEAMPIPVRVSRRSKSATPAQEPEVIHPEPVEVVIGPGVAFEETTEVADAEEEEEKAEWERGEPIRPVRRRRFRGSFSRGFSRRHLILGISIIALAGFIYLGVAVLPRAEATIVTTKEPWTFAQPVTVDNTATEVNSAEKTIPGQVFIKREATTMKFPATGKKFVERKATGELTIYNEHSSKSQPLVVNTRFQTPSGQIYRLKSGVVVPGAKVENGQIAASSITVTVIADEAGPTYNVGPVPRLSIPGFAGDEKFNDFYGELKAGATGGFVGESQVPTEKDLSTAKLQSANTAEQTLRRQLDEQIPEGFTVLDGATKFTIFKQAIDASVDNQNNFTILTEAQLSTLAFREADIRSLAEAQLAAAKETRYMVWSDKLDYGALRVDNPAAGKMIVPVEYIATLAQEIDTERLSESLMGKSEEELRSIILSLPGAQNARVSLWPFWVRTVPNDTDRIEITLE</sequence>
<keyword evidence="2" id="KW-1133">Transmembrane helix</keyword>
<evidence type="ECO:0000256" key="1">
    <source>
        <dbReference type="SAM" id="MobiDB-lite"/>
    </source>
</evidence>